<keyword evidence="2" id="KW-1185">Reference proteome</keyword>
<dbReference type="AlphaFoldDB" id="A0AAU9IYV4"/>
<gene>
    <name evidence="1" type="ORF">BSTOLATCC_MIC20784</name>
</gene>
<protein>
    <submittedName>
        <fullName evidence="1">Uncharacterized protein</fullName>
    </submittedName>
</protein>
<evidence type="ECO:0000313" key="2">
    <source>
        <dbReference type="Proteomes" id="UP001162131"/>
    </source>
</evidence>
<sequence length="312" mass="36230">MGCSSSHVETIKTNSNKEEEIICSWEKYLNYYTLQDIGFLKVIDSQQDEDGFIPIKSLWDIFYFCNFPPHSYPVNTGPVSIFYKTIRKDDKINAQKLMALIILTSSFEHKTKAQLIYKIYRDTKDFIKEKSLERLFIDISNISINLIWVALGKQPNQICKDVLMKYESKLEQGQHNFVEKQKNLIINTDGFTTEKTFINRIEKFPKLLSAPGIRECILRENKESSLLGRSKPYIRLMSIKTSDTLGEAAEDERGRKKLNFDFGIRTISKTPSKNSQFSSKIDESYLKNSMMMKKIVESYLSNLRAAVNMWRG</sequence>
<dbReference type="EMBL" id="CAJZBQ010000020">
    <property type="protein sequence ID" value="CAG9318310.1"/>
    <property type="molecule type" value="Genomic_DNA"/>
</dbReference>
<reference evidence="1" key="1">
    <citation type="submission" date="2021-09" db="EMBL/GenBank/DDBJ databases">
        <authorList>
            <consortium name="AG Swart"/>
            <person name="Singh M."/>
            <person name="Singh A."/>
            <person name="Seah K."/>
            <person name="Emmerich C."/>
        </authorList>
    </citation>
    <scope>NUCLEOTIDE SEQUENCE</scope>
    <source>
        <strain evidence="1">ATCC30299</strain>
    </source>
</reference>
<dbReference type="Proteomes" id="UP001162131">
    <property type="component" value="Unassembled WGS sequence"/>
</dbReference>
<proteinExistence type="predicted"/>
<name>A0AAU9IYV4_9CILI</name>
<comment type="caution">
    <text evidence="1">The sequence shown here is derived from an EMBL/GenBank/DDBJ whole genome shotgun (WGS) entry which is preliminary data.</text>
</comment>
<evidence type="ECO:0000313" key="1">
    <source>
        <dbReference type="EMBL" id="CAG9318310.1"/>
    </source>
</evidence>
<organism evidence="1 2">
    <name type="scientific">Blepharisma stoltei</name>
    <dbReference type="NCBI Taxonomy" id="1481888"/>
    <lineage>
        <taxon>Eukaryota</taxon>
        <taxon>Sar</taxon>
        <taxon>Alveolata</taxon>
        <taxon>Ciliophora</taxon>
        <taxon>Postciliodesmatophora</taxon>
        <taxon>Heterotrichea</taxon>
        <taxon>Heterotrichida</taxon>
        <taxon>Blepharismidae</taxon>
        <taxon>Blepharisma</taxon>
    </lineage>
</organism>
<accession>A0AAU9IYV4</accession>